<dbReference type="STRING" id="135651.G0PK77"/>
<dbReference type="eggNOG" id="KOG3758">
    <property type="taxonomic scope" value="Eukaryota"/>
</dbReference>
<keyword evidence="6 11" id="KW-0813">Transport</keyword>
<evidence type="ECO:0000259" key="12">
    <source>
        <dbReference type="Pfam" id="PF06419"/>
    </source>
</evidence>
<dbReference type="GO" id="GO:0015031">
    <property type="term" value="P:protein transport"/>
    <property type="evidence" value="ECO:0007669"/>
    <property type="project" value="UniProtKB-KW"/>
</dbReference>
<evidence type="ECO:0000256" key="4">
    <source>
        <dbReference type="ARBA" id="ARBA00011166"/>
    </source>
</evidence>
<sequence length="653" mass="74839">MSVIDKTSSAVNPLREKVTSACTKKLYNDKEFNKIADFLTPLVEDLSLDPNLDRKLHNKLEKYELRLNKEYLSEFEKVEHKKNISPQKIPRFKINNIVQKFDELCVKMNSTCTNLSKQMETVKFKSVDLVQKTANLKEKKASIETRCNLINEFLENHSLSAEELRELEDCEQTGHLSEFFFKVLERCHEIRENCRNMVQEQGHLAAFEVMEKMQKIDERSHAIINNNLKREFQNLTVDSHQKKQILSKAFKVIQKNDAVFQLAIDQYIASRSQDLLNQFVEINKMAVQMPEGLAEPLKAVGDMLTSIHELTEQEKQLFSSICTSENMPVVLDECLKSLTSPFKIRVEQLLSTEKDAITIFKMGNILIFYADKFETLIRKGSHFTQMLGELVKTVRQVCIAGINHHVDGLMRKMTAPHYDLLPVPEVRQCLSLYHGLISIAVKTGDLNLLLEPERIYEYVLEPLIQTVQLSATRLKSDVDVSVFTINCLTVIRSAISEISAFKKKIEMIDAMIEGNSDVLVSVQVSEMLEKSGILELYQKFMAVSPEEKKPLSTLPGLESLTVSDALVKFTQYLHLNAASDHTYDLDQQILASEERQKIRERNTLEFIKVYKLIVDHLGNPANNYENLHYLPIENVESLLKFEKIPTTTAESTA</sequence>
<dbReference type="AlphaFoldDB" id="G0PK77"/>
<evidence type="ECO:0000256" key="9">
    <source>
        <dbReference type="ARBA" id="ARBA00023136"/>
    </source>
</evidence>
<comment type="similarity">
    <text evidence="3 11">Belongs to the COG6 family.</text>
</comment>
<dbReference type="Pfam" id="PF20653">
    <property type="entry name" value="COG6_C"/>
    <property type="match status" value="1"/>
</dbReference>
<dbReference type="InParanoid" id="G0PK77"/>
<evidence type="ECO:0000256" key="8">
    <source>
        <dbReference type="ARBA" id="ARBA00023034"/>
    </source>
</evidence>
<evidence type="ECO:0000256" key="10">
    <source>
        <dbReference type="ARBA" id="ARBA00031348"/>
    </source>
</evidence>
<evidence type="ECO:0000256" key="2">
    <source>
        <dbReference type="ARBA" id="ARBA00004395"/>
    </source>
</evidence>
<dbReference type="GO" id="GO:0006891">
    <property type="term" value="P:intra-Golgi vesicle-mediated transport"/>
    <property type="evidence" value="ECO:0007669"/>
    <property type="project" value="UniProtKB-UniRule"/>
</dbReference>
<keyword evidence="8 11" id="KW-0333">Golgi apparatus</keyword>
<evidence type="ECO:0000256" key="3">
    <source>
        <dbReference type="ARBA" id="ARBA00011023"/>
    </source>
</evidence>
<feature type="domain" description="Conserved oligomeric complex COG6 N-terminal" evidence="12">
    <location>
        <begin position="94"/>
        <end position="168"/>
    </location>
</feature>
<dbReference type="PANTHER" id="PTHR21506:SF0">
    <property type="entry name" value="CONSERVED OLIGOMERIC GOLGI COMPLEX SUBUNIT 6"/>
    <property type="match status" value="1"/>
</dbReference>
<dbReference type="InterPro" id="IPR010490">
    <property type="entry name" value="COG6"/>
</dbReference>
<comment type="subcellular location">
    <subcellularLocation>
        <location evidence="2 11">Golgi apparatus membrane</location>
        <topology evidence="2 11">Peripheral membrane protein</topology>
    </subcellularLocation>
</comment>
<accession>G0PK77</accession>
<dbReference type="Proteomes" id="UP000008068">
    <property type="component" value="Unassembled WGS sequence"/>
</dbReference>
<comment type="function">
    <text evidence="1 11">Required for normal Golgi function.</text>
</comment>
<name>G0PK77_CAEBE</name>
<dbReference type="FunCoup" id="G0PK77">
    <property type="interactions" value="2893"/>
</dbReference>
<dbReference type="PANTHER" id="PTHR21506">
    <property type="entry name" value="COMPONENT OF OLIGOMERIC GOLGI COMPLEX 6"/>
    <property type="match status" value="1"/>
</dbReference>
<feature type="domain" description="Conserved Oligomeric Golgi complex subunit 6 C-terminal" evidence="13">
    <location>
        <begin position="205"/>
        <end position="628"/>
    </location>
</feature>
<evidence type="ECO:0000256" key="5">
    <source>
        <dbReference type="ARBA" id="ARBA00020973"/>
    </source>
</evidence>
<dbReference type="OrthoDB" id="272987at2759"/>
<reference evidence="15" key="1">
    <citation type="submission" date="2011-07" db="EMBL/GenBank/DDBJ databases">
        <authorList>
            <consortium name="Caenorhabditis brenneri Sequencing and Analysis Consortium"/>
            <person name="Wilson R.K."/>
        </authorList>
    </citation>
    <scope>NUCLEOTIDE SEQUENCE [LARGE SCALE GENOMIC DNA]</scope>
    <source>
        <strain evidence="15">PB2801</strain>
    </source>
</reference>
<dbReference type="InterPro" id="IPR048368">
    <property type="entry name" value="COG6_N"/>
</dbReference>
<evidence type="ECO:0000256" key="1">
    <source>
        <dbReference type="ARBA" id="ARBA00003627"/>
    </source>
</evidence>
<proteinExistence type="inferred from homology"/>
<dbReference type="InterPro" id="IPR048369">
    <property type="entry name" value="COG6_C"/>
</dbReference>
<comment type="subunit">
    <text evidence="4">Component of the conserved oligomeric Golgi complex which is composed of eight different subunits and is required for normal Golgi morphology and localization.</text>
</comment>
<keyword evidence="7 11" id="KW-0653">Protein transport</keyword>
<protein>
    <recommendedName>
        <fullName evidence="5 11">Conserved oligomeric Golgi complex subunit 6</fullName>
        <shortName evidence="11">COG complex subunit 6</shortName>
    </recommendedName>
    <alternativeName>
        <fullName evidence="10 11">Component of oligomeric Golgi complex 6</fullName>
    </alternativeName>
</protein>
<evidence type="ECO:0000256" key="7">
    <source>
        <dbReference type="ARBA" id="ARBA00022927"/>
    </source>
</evidence>
<evidence type="ECO:0000256" key="11">
    <source>
        <dbReference type="RuleBase" id="RU365075"/>
    </source>
</evidence>
<dbReference type="EMBL" id="GL380819">
    <property type="protein sequence ID" value="EGT31810.1"/>
    <property type="molecule type" value="Genomic_DNA"/>
</dbReference>
<organism evidence="15">
    <name type="scientific">Caenorhabditis brenneri</name>
    <name type="common">Nematode worm</name>
    <dbReference type="NCBI Taxonomy" id="135651"/>
    <lineage>
        <taxon>Eukaryota</taxon>
        <taxon>Metazoa</taxon>
        <taxon>Ecdysozoa</taxon>
        <taxon>Nematoda</taxon>
        <taxon>Chromadorea</taxon>
        <taxon>Rhabditida</taxon>
        <taxon>Rhabditina</taxon>
        <taxon>Rhabditomorpha</taxon>
        <taxon>Rhabditoidea</taxon>
        <taxon>Rhabditidae</taxon>
        <taxon>Peloderinae</taxon>
        <taxon>Caenorhabditis</taxon>
    </lineage>
</organism>
<dbReference type="HOGENOM" id="CLU_426569_0_0_1"/>
<evidence type="ECO:0000259" key="13">
    <source>
        <dbReference type="Pfam" id="PF20653"/>
    </source>
</evidence>
<evidence type="ECO:0000256" key="6">
    <source>
        <dbReference type="ARBA" id="ARBA00022448"/>
    </source>
</evidence>
<evidence type="ECO:0000313" key="15">
    <source>
        <dbReference type="Proteomes" id="UP000008068"/>
    </source>
</evidence>
<dbReference type="GO" id="GO:0017119">
    <property type="term" value="C:Golgi transport complex"/>
    <property type="evidence" value="ECO:0007669"/>
    <property type="project" value="UniProtKB-UniRule"/>
</dbReference>
<evidence type="ECO:0000313" key="14">
    <source>
        <dbReference type="EMBL" id="EGT31810.1"/>
    </source>
</evidence>
<dbReference type="Pfam" id="PF06419">
    <property type="entry name" value="COG6_N"/>
    <property type="match status" value="1"/>
</dbReference>
<keyword evidence="9 11" id="KW-0472">Membrane</keyword>
<dbReference type="SMART" id="SM01087">
    <property type="entry name" value="COG6"/>
    <property type="match status" value="1"/>
</dbReference>
<gene>
    <name evidence="14" type="ORF">CAEBREN_29103</name>
</gene>
<dbReference type="GO" id="GO:0000139">
    <property type="term" value="C:Golgi membrane"/>
    <property type="evidence" value="ECO:0007669"/>
    <property type="project" value="UniProtKB-SubCell"/>
</dbReference>
<keyword evidence="15" id="KW-1185">Reference proteome</keyword>